<dbReference type="InterPro" id="IPR005467">
    <property type="entry name" value="His_kinase_dom"/>
</dbReference>
<dbReference type="PANTHER" id="PTHR45436:SF5">
    <property type="entry name" value="SENSOR HISTIDINE KINASE TRCS"/>
    <property type="match status" value="1"/>
</dbReference>
<dbReference type="GO" id="GO:0000160">
    <property type="term" value="P:phosphorelay signal transduction system"/>
    <property type="evidence" value="ECO:0007669"/>
    <property type="project" value="TreeGrafter"/>
</dbReference>
<evidence type="ECO:0000256" key="7">
    <source>
        <dbReference type="ARBA" id="ARBA00022989"/>
    </source>
</evidence>
<dbReference type="InterPro" id="IPR013587">
    <property type="entry name" value="Nitrate/nitrite_sensing"/>
</dbReference>
<keyword evidence="5" id="KW-0812">Transmembrane</keyword>
<name>A0A2W2GSM7_9ACTN</name>
<dbReference type="Pfam" id="PF08376">
    <property type="entry name" value="NIT"/>
    <property type="match status" value="1"/>
</dbReference>
<dbReference type="GO" id="GO:0004673">
    <property type="term" value="F:protein histidine kinase activity"/>
    <property type="evidence" value="ECO:0007669"/>
    <property type="project" value="UniProtKB-EC"/>
</dbReference>
<dbReference type="Gene3D" id="3.30.565.10">
    <property type="entry name" value="Histidine kinase-like ATPase, C-terminal domain"/>
    <property type="match status" value="1"/>
</dbReference>
<keyword evidence="11" id="KW-1185">Reference proteome</keyword>
<keyword evidence="4" id="KW-0808">Transferase</keyword>
<evidence type="ECO:0000313" key="10">
    <source>
        <dbReference type="EMBL" id="PZG50723.1"/>
    </source>
</evidence>
<comment type="caution">
    <text evidence="10">The sequence shown here is derived from an EMBL/GenBank/DDBJ whole genome shotgun (WGS) entry which is preliminary data.</text>
</comment>
<dbReference type="RefSeq" id="WP_111166898.1">
    <property type="nucleotide sequence ID" value="NZ_POUA01000055.1"/>
</dbReference>
<evidence type="ECO:0000256" key="6">
    <source>
        <dbReference type="ARBA" id="ARBA00022777"/>
    </source>
</evidence>
<dbReference type="AlphaFoldDB" id="A0A2W2GSM7"/>
<dbReference type="Pfam" id="PF02518">
    <property type="entry name" value="HATPase_c"/>
    <property type="match status" value="1"/>
</dbReference>
<keyword evidence="7" id="KW-0472">Membrane</keyword>
<proteinExistence type="predicted"/>
<dbReference type="InterPro" id="IPR003594">
    <property type="entry name" value="HATPase_dom"/>
</dbReference>
<dbReference type="GO" id="GO:0005886">
    <property type="term" value="C:plasma membrane"/>
    <property type="evidence" value="ECO:0007669"/>
    <property type="project" value="TreeGrafter"/>
</dbReference>
<feature type="region of interest" description="Disordered" evidence="8">
    <location>
        <begin position="630"/>
        <end position="654"/>
    </location>
</feature>
<reference evidence="10 11" key="1">
    <citation type="submission" date="2018-01" db="EMBL/GenBank/DDBJ databases">
        <title>Draft genome sequence of Sphaerisporangium sp. 7K107.</title>
        <authorList>
            <person name="Sahin N."/>
            <person name="Saygin H."/>
            <person name="Ay H."/>
        </authorList>
    </citation>
    <scope>NUCLEOTIDE SEQUENCE [LARGE SCALE GENOMIC DNA]</scope>
    <source>
        <strain evidence="10 11">7K107</strain>
    </source>
</reference>
<evidence type="ECO:0000256" key="2">
    <source>
        <dbReference type="ARBA" id="ARBA00012438"/>
    </source>
</evidence>
<evidence type="ECO:0000256" key="5">
    <source>
        <dbReference type="ARBA" id="ARBA00022692"/>
    </source>
</evidence>
<dbReference type="InterPro" id="IPR050428">
    <property type="entry name" value="TCS_sensor_his_kinase"/>
</dbReference>
<evidence type="ECO:0000313" key="11">
    <source>
        <dbReference type="Proteomes" id="UP000248544"/>
    </source>
</evidence>
<dbReference type="PROSITE" id="PS50109">
    <property type="entry name" value="HIS_KIN"/>
    <property type="match status" value="1"/>
</dbReference>
<evidence type="ECO:0000259" key="9">
    <source>
        <dbReference type="PROSITE" id="PS50109"/>
    </source>
</evidence>
<dbReference type="PANTHER" id="PTHR45436">
    <property type="entry name" value="SENSOR HISTIDINE KINASE YKOH"/>
    <property type="match status" value="1"/>
</dbReference>
<feature type="domain" description="Histidine kinase" evidence="9">
    <location>
        <begin position="514"/>
        <end position="619"/>
    </location>
</feature>
<dbReference type="InterPro" id="IPR036890">
    <property type="entry name" value="HATPase_C_sf"/>
</dbReference>
<accession>A0A2W2GSM7</accession>
<keyword evidence="6" id="KW-0418">Kinase</keyword>
<evidence type="ECO:0000256" key="8">
    <source>
        <dbReference type="SAM" id="MobiDB-lite"/>
    </source>
</evidence>
<organism evidence="10 11">
    <name type="scientific">Spongiactinospora gelatinilytica</name>
    <dbReference type="NCBI Taxonomy" id="2666298"/>
    <lineage>
        <taxon>Bacteria</taxon>
        <taxon>Bacillati</taxon>
        <taxon>Actinomycetota</taxon>
        <taxon>Actinomycetes</taxon>
        <taxon>Streptosporangiales</taxon>
        <taxon>Streptosporangiaceae</taxon>
        <taxon>Spongiactinospora</taxon>
    </lineage>
</organism>
<evidence type="ECO:0000256" key="3">
    <source>
        <dbReference type="ARBA" id="ARBA00022553"/>
    </source>
</evidence>
<sequence length="654" mass="69641">MDRPIRFRITLLLLVPLVSLIALWVFAVVLTGGDGARLVAIGTLADTVAGPSEQVVAALQRERLASVRALRSSPGERARRTELARQRAATDRAVAGFRARAAGADSTEMRAHLATLAAGFAELPTLRGRVDAGGDPLPVIQHYSRMITAVYRMYDSMVLVPDFSMYQEGRAVTALGEVKELLSRERALIAAVALAGRMTPAERLAFREAVATRRFLHGWALADLGSELGGPHQRLAASPVAARFARIEDRIGAAAPGLALSAQETGSWEAGTDALWAAVERNQARTAELLRARTGPAATEIWVQLAVAGGIGLLAVLVSVLITVRFGGRLAGELAGLRDAARELAGVRLPRLVERLRAGDPHPGELEPLPSGGHTAEIAGIARAFSSVQRTAVAAAIEQAALRGGVSKVFANLARRNQALLHRQLGHLDAMQRKADDPDVLAELFRLDHLTTRMRRHAENLIVLSGETPGRGWRHPIPIYDVLRAAVAEIENYPRVEIQPAPSGALAGHAVADIIHLIAELAENATLFSPPQTTVQVRSELSPGALLIHIEDRGLGLPPAQLEALNQQLSAAPDFDLADTEHLGLFVVARLAVRHGIGVSLAPSVYGGLTATIYMPATLVVPQAPSALKPVTAAKEGSLPRRERRTGPPPSDAE</sequence>
<dbReference type="EC" id="2.7.13.3" evidence="2"/>
<protein>
    <recommendedName>
        <fullName evidence="2">histidine kinase</fullName>
        <ecNumber evidence="2">2.7.13.3</ecNumber>
    </recommendedName>
</protein>
<keyword evidence="7" id="KW-1133">Transmembrane helix</keyword>
<dbReference type="SUPFAM" id="SSF55874">
    <property type="entry name" value="ATPase domain of HSP90 chaperone/DNA topoisomerase II/histidine kinase"/>
    <property type="match status" value="1"/>
</dbReference>
<dbReference type="Proteomes" id="UP000248544">
    <property type="component" value="Unassembled WGS sequence"/>
</dbReference>
<comment type="catalytic activity">
    <reaction evidence="1">
        <text>ATP + protein L-histidine = ADP + protein N-phospho-L-histidine.</text>
        <dbReference type="EC" id="2.7.13.3"/>
    </reaction>
</comment>
<gene>
    <name evidence="10" type="ORF">C1I98_09980</name>
</gene>
<evidence type="ECO:0000256" key="4">
    <source>
        <dbReference type="ARBA" id="ARBA00022679"/>
    </source>
</evidence>
<dbReference type="EMBL" id="POUA01000055">
    <property type="protein sequence ID" value="PZG50723.1"/>
    <property type="molecule type" value="Genomic_DNA"/>
</dbReference>
<keyword evidence="3" id="KW-0597">Phosphoprotein</keyword>
<evidence type="ECO:0000256" key="1">
    <source>
        <dbReference type="ARBA" id="ARBA00000085"/>
    </source>
</evidence>
<dbReference type="SMART" id="SM00387">
    <property type="entry name" value="HATPase_c"/>
    <property type="match status" value="1"/>
</dbReference>